<dbReference type="Gene3D" id="3.30.530.20">
    <property type="match status" value="1"/>
</dbReference>
<dbReference type="PANTHER" id="PTHR12901:SF10">
    <property type="entry name" value="COENZYME Q-BINDING PROTEIN COQ10, MITOCHONDRIAL"/>
    <property type="match status" value="1"/>
</dbReference>
<reference evidence="5 6" key="2">
    <citation type="journal article" date="2013" name="PLoS ONE">
        <title>Whole genome mapping and re-organization of the nuclear and mitochondrial genomes of Babesia microti isolates.</title>
        <authorList>
            <person name="Cornillot E."/>
            <person name="Dassouli A."/>
            <person name="Garg A."/>
            <person name="Pachikara N."/>
            <person name="Randazzo S."/>
            <person name="Depoix D."/>
            <person name="Carcy B."/>
            <person name="Delbecq S."/>
            <person name="Frutos R."/>
            <person name="Silva J.C."/>
            <person name="Sutton R."/>
            <person name="Krause P.J."/>
            <person name="Mamoun C.B."/>
        </authorList>
    </citation>
    <scope>NUCLEOTIDE SEQUENCE [LARGE SCALE GENOMIC DNA]</scope>
    <source>
        <strain evidence="5 6">RI</strain>
    </source>
</reference>
<dbReference type="KEGG" id="bmic:BMR1_01G01020"/>
<dbReference type="EMBL" id="FO082871">
    <property type="protein sequence ID" value="CCF72670.1"/>
    <property type="molecule type" value="Genomic_DNA"/>
</dbReference>
<evidence type="ECO:0000256" key="1">
    <source>
        <dbReference type="ARBA" id="ARBA00006885"/>
    </source>
</evidence>
<dbReference type="RefSeq" id="XP_012647279.1">
    <property type="nucleotide sequence ID" value="XM_012791825.1"/>
</dbReference>
<comment type="similarity">
    <text evidence="1">Belongs to the COQ10 family.</text>
</comment>
<dbReference type="GO" id="GO:0048039">
    <property type="term" value="F:ubiquinone binding"/>
    <property type="evidence" value="ECO:0007669"/>
    <property type="project" value="InterPro"/>
</dbReference>
<comment type="function">
    <text evidence="3">Required for the function of coenzyme Q in the respiratory chain. May serve as a chaperone or may be involved in the transport of Q6 from its site of synthesis to the catalytic sites of the respiratory complexes.</text>
</comment>
<dbReference type="Proteomes" id="UP000002899">
    <property type="component" value="Chromosome I"/>
</dbReference>
<evidence type="ECO:0000256" key="2">
    <source>
        <dbReference type="ARBA" id="ARBA00011814"/>
    </source>
</evidence>
<organism evidence="5 6">
    <name type="scientific">Babesia microti (strain RI)</name>
    <dbReference type="NCBI Taxonomy" id="1133968"/>
    <lineage>
        <taxon>Eukaryota</taxon>
        <taxon>Sar</taxon>
        <taxon>Alveolata</taxon>
        <taxon>Apicomplexa</taxon>
        <taxon>Aconoidasida</taxon>
        <taxon>Piroplasmida</taxon>
        <taxon>Babesiidae</taxon>
        <taxon>Babesia</taxon>
    </lineage>
</organism>
<dbReference type="CDD" id="cd07813">
    <property type="entry name" value="COQ10p_like"/>
    <property type="match status" value="1"/>
</dbReference>
<reference evidence="5 6" key="1">
    <citation type="journal article" date="2012" name="Nucleic Acids Res.">
        <title>Sequencing of the smallest Apicomplexan genome from the human pathogen Babesia microti.</title>
        <authorList>
            <person name="Cornillot E."/>
            <person name="Hadj-Kaddour K."/>
            <person name="Dassouli A."/>
            <person name="Noel B."/>
            <person name="Ranwez V."/>
            <person name="Vacherie B."/>
            <person name="Augagneur Y."/>
            <person name="Bres V."/>
            <person name="Duclos A."/>
            <person name="Randazzo S."/>
            <person name="Carcy B."/>
            <person name="Debierre-Grockiego F."/>
            <person name="Delbecq S."/>
            <person name="Moubri-Menage K."/>
            <person name="Shams-Eldin H."/>
            <person name="Usmani-Brown S."/>
            <person name="Bringaud F."/>
            <person name="Wincker P."/>
            <person name="Vivares C.P."/>
            <person name="Schwarz R.T."/>
            <person name="Schetters T.P."/>
            <person name="Krause P.J."/>
            <person name="Gorenflot A."/>
            <person name="Berry V."/>
            <person name="Barbe V."/>
            <person name="Ben Mamoun C."/>
        </authorList>
    </citation>
    <scope>NUCLEOTIDE SEQUENCE [LARGE SCALE GENOMIC DNA]</scope>
    <source>
        <strain evidence="5 6">RI</strain>
    </source>
</reference>
<dbReference type="Pfam" id="PF03364">
    <property type="entry name" value="Polyketide_cyc"/>
    <property type="match status" value="1"/>
</dbReference>
<dbReference type="PANTHER" id="PTHR12901">
    <property type="entry name" value="SPERM PROTEIN HOMOLOG"/>
    <property type="match status" value="1"/>
</dbReference>
<dbReference type="AlphaFoldDB" id="I7IP39"/>
<dbReference type="GO" id="GO:0045333">
    <property type="term" value="P:cellular respiration"/>
    <property type="evidence" value="ECO:0007669"/>
    <property type="project" value="InterPro"/>
</dbReference>
<reference evidence="5 6" key="3">
    <citation type="journal article" date="2016" name="Sci. Rep.">
        <title>Genome-wide diversity and gene expression profiling of Babesia microti isolates identify polymorphic genes that mediate host-pathogen interactions.</title>
        <authorList>
            <person name="Silva J.C."/>
            <person name="Cornillot E."/>
            <person name="McCracken C."/>
            <person name="Usmani-Brown S."/>
            <person name="Dwivedi A."/>
            <person name="Ifeonu O.O."/>
            <person name="Crabtree J."/>
            <person name="Gotia H.T."/>
            <person name="Virji A.Z."/>
            <person name="Reynes C."/>
            <person name="Colinge J."/>
            <person name="Kumar V."/>
            <person name="Lawres L."/>
            <person name="Pazzi J.E."/>
            <person name="Pablo J.V."/>
            <person name="Hung C."/>
            <person name="Brancato J."/>
            <person name="Kumari P."/>
            <person name="Orvis J."/>
            <person name="Tretina K."/>
            <person name="Chibucos M."/>
            <person name="Ott S."/>
            <person name="Sadzewicz L."/>
            <person name="Sengamalay N."/>
            <person name="Shetty A.C."/>
            <person name="Su Q."/>
            <person name="Tallon L."/>
            <person name="Fraser C.M."/>
            <person name="Frutos R."/>
            <person name="Molina D.M."/>
            <person name="Krause P.J."/>
            <person name="Ben Mamoun C."/>
        </authorList>
    </citation>
    <scope>NUCLEOTIDE SEQUENCE [LARGE SCALE GENOMIC DNA]</scope>
    <source>
        <strain evidence="5 6">RI</strain>
    </source>
</reference>
<dbReference type="OrthoDB" id="292693at2759"/>
<proteinExistence type="inferred from homology"/>
<gene>
    <name evidence="5" type="ORF">BMR1_01G01020</name>
</gene>
<dbReference type="VEuPathDB" id="PiroplasmaDB:BMR1_01G01020"/>
<dbReference type="InterPro" id="IPR005031">
    <property type="entry name" value="COQ10_START"/>
</dbReference>
<dbReference type="GeneID" id="24423282"/>
<evidence type="ECO:0000313" key="6">
    <source>
        <dbReference type="Proteomes" id="UP000002899"/>
    </source>
</evidence>
<protein>
    <submittedName>
        <fullName evidence="5">Coenzyme Q-binding protein COQ10 homolog mitochondrial</fullName>
    </submittedName>
</protein>
<accession>I7IP39</accession>
<comment type="subunit">
    <text evidence="2">Interacts with coenzyme Q.</text>
</comment>
<evidence type="ECO:0000259" key="4">
    <source>
        <dbReference type="Pfam" id="PF03364"/>
    </source>
</evidence>
<keyword evidence="6" id="KW-1185">Reference proteome</keyword>
<dbReference type="OMA" id="NFMRMYI"/>
<dbReference type="InterPro" id="IPR023393">
    <property type="entry name" value="START-like_dom_sf"/>
</dbReference>
<dbReference type="GO" id="GO:0005739">
    <property type="term" value="C:mitochondrion"/>
    <property type="evidence" value="ECO:0007669"/>
    <property type="project" value="TreeGrafter"/>
</dbReference>
<name>I7IP39_BABMR</name>
<evidence type="ECO:0000256" key="3">
    <source>
        <dbReference type="ARBA" id="ARBA00024947"/>
    </source>
</evidence>
<sequence>MYSMHCYNIQYYHNLHDVARLAKVERYSSFLPWCKESRWIDSSHEVKIRPYPVSSNAILGVKFGIFNEKYISTVTYHYPLYIKAVASDDSLFKHLETTWNFSEGASSGLTLLEFKISFEFKDFLHQKCAKLFINKISRTMVNSFISETKRGINCYRKIKTT</sequence>
<dbReference type="SUPFAM" id="SSF55961">
    <property type="entry name" value="Bet v1-like"/>
    <property type="match status" value="1"/>
</dbReference>
<feature type="domain" description="Coenzyme Q-binding protein COQ10 START" evidence="4">
    <location>
        <begin position="21"/>
        <end position="144"/>
    </location>
</feature>
<dbReference type="InterPro" id="IPR044996">
    <property type="entry name" value="COQ10-like"/>
</dbReference>
<evidence type="ECO:0000313" key="5">
    <source>
        <dbReference type="EMBL" id="CCF72670.1"/>
    </source>
</evidence>